<protein>
    <recommendedName>
        <fullName evidence="4">MSHA biogenesis protein MshP</fullName>
    </recommendedName>
</protein>
<evidence type="ECO:0000313" key="3">
    <source>
        <dbReference type="Proteomes" id="UP000216984"/>
    </source>
</evidence>
<keyword evidence="3" id="KW-1185">Reference proteome</keyword>
<evidence type="ECO:0000256" key="1">
    <source>
        <dbReference type="SAM" id="Phobius"/>
    </source>
</evidence>
<dbReference type="Proteomes" id="UP000216984">
    <property type="component" value="Unassembled WGS sequence"/>
</dbReference>
<gene>
    <name evidence="2" type="ORF">B9Q17_07375</name>
</gene>
<accession>A0A7Z1DT25</accession>
<sequence length="138" mass="14402">MSPERTIQKQAGAGLPIAIFIITVLALLVYGMAQLQESSGKSVSLQIQSQRAFFAAESGAQLAVAEILEAGDCSGVPAEIDFGQGALLQCKAILECSASDLFPLTGTGGGRVFTLTSTGECGARVNEVARRNVEVRVR</sequence>
<evidence type="ECO:0008006" key="4">
    <source>
        <dbReference type="Google" id="ProtNLM"/>
    </source>
</evidence>
<name>A0A7Z1DT25_9GAMM</name>
<comment type="caution">
    <text evidence="2">The sequence shown here is derived from an EMBL/GenBank/DDBJ whole genome shotgun (WGS) entry which is preliminary data.</text>
</comment>
<reference evidence="2 3" key="1">
    <citation type="submission" date="2017-06" db="EMBL/GenBank/DDBJ databases">
        <title>Draft genome sequence of the halophilic bacterium Marinobacter vinifirmus FB1.</title>
        <authorList>
            <person name="Stepanov V.G."/>
            <person name="Roberts D.J."/>
            <person name="Fox G.E."/>
        </authorList>
    </citation>
    <scope>NUCLEOTIDE SEQUENCE [LARGE SCALE GENOMIC DNA]</scope>
    <source>
        <strain evidence="2 3">FB1</strain>
    </source>
</reference>
<dbReference type="AlphaFoldDB" id="A0A7Z1DT25"/>
<keyword evidence="1" id="KW-1133">Transmembrane helix</keyword>
<dbReference type="EMBL" id="NEFY01000010">
    <property type="protein sequence ID" value="OZC35489.1"/>
    <property type="molecule type" value="Genomic_DNA"/>
</dbReference>
<feature type="transmembrane region" description="Helical" evidence="1">
    <location>
        <begin position="12"/>
        <end position="33"/>
    </location>
</feature>
<evidence type="ECO:0000313" key="2">
    <source>
        <dbReference type="EMBL" id="OZC35489.1"/>
    </source>
</evidence>
<organism evidence="2 3">
    <name type="scientific">Marinobacter vinifirmus</name>
    <dbReference type="NCBI Taxonomy" id="355591"/>
    <lineage>
        <taxon>Bacteria</taxon>
        <taxon>Pseudomonadati</taxon>
        <taxon>Pseudomonadota</taxon>
        <taxon>Gammaproteobacteria</taxon>
        <taxon>Pseudomonadales</taxon>
        <taxon>Marinobacteraceae</taxon>
        <taxon>Marinobacter</taxon>
    </lineage>
</organism>
<keyword evidence="1" id="KW-0812">Transmembrane</keyword>
<proteinExistence type="predicted"/>
<dbReference type="RefSeq" id="WP_094625516.1">
    <property type="nucleotide sequence ID" value="NZ_NEFY01000010.1"/>
</dbReference>
<keyword evidence="1" id="KW-0472">Membrane</keyword>